<accession>A0A7R8VXK5</accession>
<gene>
    <name evidence="1" type="ORF">TDIB3V08_LOCUS12919</name>
</gene>
<evidence type="ECO:0000313" key="1">
    <source>
        <dbReference type="EMBL" id="CAD7206770.1"/>
    </source>
</evidence>
<dbReference type="AlphaFoldDB" id="A0A7R8VXK5"/>
<name>A0A7R8VXK5_TIMDO</name>
<protein>
    <submittedName>
        <fullName evidence="1">Uncharacterized protein</fullName>
    </submittedName>
</protein>
<organism evidence="1">
    <name type="scientific">Timema douglasi</name>
    <name type="common">Walking stick</name>
    <dbReference type="NCBI Taxonomy" id="61478"/>
    <lineage>
        <taxon>Eukaryota</taxon>
        <taxon>Metazoa</taxon>
        <taxon>Ecdysozoa</taxon>
        <taxon>Arthropoda</taxon>
        <taxon>Hexapoda</taxon>
        <taxon>Insecta</taxon>
        <taxon>Pterygota</taxon>
        <taxon>Neoptera</taxon>
        <taxon>Polyneoptera</taxon>
        <taxon>Phasmatodea</taxon>
        <taxon>Timematodea</taxon>
        <taxon>Timematoidea</taxon>
        <taxon>Timematidae</taxon>
        <taxon>Timema</taxon>
    </lineage>
</organism>
<dbReference type="EMBL" id="OA586478">
    <property type="protein sequence ID" value="CAD7206770.1"/>
    <property type="molecule type" value="Genomic_DNA"/>
</dbReference>
<sequence>MLWRILCIRKMSLERTKQTVDMYYTVRNLIPEFFRNRDPVILQEQEVFTYFAGSKSGEGEKGGALFGNALTYSGRDFKSRATRLTVDFTALSLARNGSAHVDRLLFSFLGWGRLEA</sequence>
<proteinExistence type="predicted"/>
<reference evidence="1" key="1">
    <citation type="submission" date="2020-11" db="EMBL/GenBank/DDBJ databases">
        <authorList>
            <person name="Tran Van P."/>
        </authorList>
    </citation>
    <scope>NUCLEOTIDE SEQUENCE</scope>
</reference>